<keyword evidence="2" id="KW-1185">Reference proteome</keyword>
<proteinExistence type="predicted"/>
<comment type="caution">
    <text evidence="1">The sequence shown here is derived from an EMBL/GenBank/DDBJ whole genome shotgun (WGS) entry which is preliminary data.</text>
</comment>
<reference evidence="1" key="1">
    <citation type="submission" date="2020-05" db="EMBL/GenBank/DDBJ databases">
        <title>Large-scale comparative analyses of tick genomes elucidate their genetic diversity and vector capacities.</title>
        <authorList>
            <person name="Jia N."/>
            <person name="Wang J."/>
            <person name="Shi W."/>
            <person name="Du L."/>
            <person name="Sun Y."/>
            <person name="Zhan W."/>
            <person name="Jiang J."/>
            <person name="Wang Q."/>
            <person name="Zhang B."/>
            <person name="Ji P."/>
            <person name="Sakyi L.B."/>
            <person name="Cui X."/>
            <person name="Yuan T."/>
            <person name="Jiang B."/>
            <person name="Yang W."/>
            <person name="Lam T.T.-Y."/>
            <person name="Chang Q."/>
            <person name="Ding S."/>
            <person name="Wang X."/>
            <person name="Zhu J."/>
            <person name="Ruan X."/>
            <person name="Zhao L."/>
            <person name="Wei J."/>
            <person name="Que T."/>
            <person name="Du C."/>
            <person name="Cheng J."/>
            <person name="Dai P."/>
            <person name="Han X."/>
            <person name="Huang E."/>
            <person name="Gao Y."/>
            <person name="Liu J."/>
            <person name="Shao H."/>
            <person name="Ye R."/>
            <person name="Li L."/>
            <person name="Wei W."/>
            <person name="Wang X."/>
            <person name="Wang C."/>
            <person name="Yang T."/>
            <person name="Huo Q."/>
            <person name="Li W."/>
            <person name="Guo W."/>
            <person name="Chen H."/>
            <person name="Zhou L."/>
            <person name="Ni X."/>
            <person name="Tian J."/>
            <person name="Zhou Y."/>
            <person name="Sheng Y."/>
            <person name="Liu T."/>
            <person name="Pan Y."/>
            <person name="Xia L."/>
            <person name="Li J."/>
            <person name="Zhao F."/>
            <person name="Cao W."/>
        </authorList>
    </citation>
    <scope>NUCLEOTIDE SEQUENCE</scope>
    <source>
        <strain evidence="1">Hyas-2018</strain>
    </source>
</reference>
<gene>
    <name evidence="1" type="ORF">HPB50_019681</name>
</gene>
<dbReference type="Proteomes" id="UP000821845">
    <property type="component" value="Chromosome 1"/>
</dbReference>
<protein>
    <submittedName>
        <fullName evidence="1">Uncharacterized protein</fullName>
    </submittedName>
</protein>
<dbReference type="EMBL" id="CM023481">
    <property type="protein sequence ID" value="KAH6947536.1"/>
    <property type="molecule type" value="Genomic_DNA"/>
</dbReference>
<organism evidence="1 2">
    <name type="scientific">Hyalomma asiaticum</name>
    <name type="common">Tick</name>
    <dbReference type="NCBI Taxonomy" id="266040"/>
    <lineage>
        <taxon>Eukaryota</taxon>
        <taxon>Metazoa</taxon>
        <taxon>Ecdysozoa</taxon>
        <taxon>Arthropoda</taxon>
        <taxon>Chelicerata</taxon>
        <taxon>Arachnida</taxon>
        <taxon>Acari</taxon>
        <taxon>Parasitiformes</taxon>
        <taxon>Ixodida</taxon>
        <taxon>Ixodoidea</taxon>
        <taxon>Ixodidae</taxon>
        <taxon>Hyalomminae</taxon>
        <taxon>Hyalomma</taxon>
    </lineage>
</organism>
<sequence>MGQEILERRHWRRVTVVSGSRPERKRSDKAKDKLGGTWPQGVPAMTVPGQVLAARAMSLDLSRLRKAGFPVWLSLLGMSLCDASSGASHPPQFLSGFDGDLVSIVASSKGALRSHRCHQHHR</sequence>
<name>A0ACB7TK47_HYAAI</name>
<evidence type="ECO:0000313" key="2">
    <source>
        <dbReference type="Proteomes" id="UP000821845"/>
    </source>
</evidence>
<accession>A0ACB7TK47</accession>
<evidence type="ECO:0000313" key="1">
    <source>
        <dbReference type="EMBL" id="KAH6947536.1"/>
    </source>
</evidence>